<dbReference type="EMBL" id="JBBDHD010000160">
    <property type="protein sequence ID" value="MFH7599931.1"/>
    <property type="molecule type" value="Genomic_DNA"/>
</dbReference>
<reference evidence="1 2" key="1">
    <citation type="submission" date="2024-03" db="EMBL/GenBank/DDBJ databases">
        <title>Whole genome sequencing of Streptomyces racemochromogenes, to identify antimicrobial biosynthetic gene clusters.</title>
        <authorList>
            <person name="Suryawanshi P."/>
            <person name="Krishnaraj P.U."/>
            <person name="Arun Y.P."/>
            <person name="Suryawanshi M.P."/>
            <person name="Rakshit O."/>
        </authorList>
    </citation>
    <scope>NUCLEOTIDE SEQUENCE [LARGE SCALE GENOMIC DNA]</scope>
    <source>
        <strain evidence="1 2">AUDT626</strain>
    </source>
</reference>
<protein>
    <submittedName>
        <fullName evidence="1">Uncharacterized protein</fullName>
    </submittedName>
</protein>
<name>A0ABW7PNC4_9ACTN</name>
<dbReference type="InterPro" id="IPR036410">
    <property type="entry name" value="HSP_DnaJ_Cys-rich_dom_sf"/>
</dbReference>
<evidence type="ECO:0000313" key="2">
    <source>
        <dbReference type="Proteomes" id="UP001610631"/>
    </source>
</evidence>
<dbReference type="SUPFAM" id="SSF57938">
    <property type="entry name" value="DnaJ/Hsp40 cysteine-rich domain"/>
    <property type="match status" value="1"/>
</dbReference>
<dbReference type="RefSeq" id="WP_395513548.1">
    <property type="nucleotide sequence ID" value="NZ_JBBDHD010000160.1"/>
</dbReference>
<keyword evidence="2" id="KW-1185">Reference proteome</keyword>
<comment type="caution">
    <text evidence="1">The sequence shown here is derived from an EMBL/GenBank/DDBJ whole genome shotgun (WGS) entry which is preliminary data.</text>
</comment>
<proteinExistence type="predicted"/>
<accession>A0ABW7PNC4</accession>
<evidence type="ECO:0000313" key="1">
    <source>
        <dbReference type="EMBL" id="MFH7599931.1"/>
    </source>
</evidence>
<organism evidence="1 2">
    <name type="scientific">Streptomyces racemochromogenes</name>
    <dbReference type="NCBI Taxonomy" id="67353"/>
    <lineage>
        <taxon>Bacteria</taxon>
        <taxon>Bacillati</taxon>
        <taxon>Actinomycetota</taxon>
        <taxon>Actinomycetes</taxon>
        <taxon>Kitasatosporales</taxon>
        <taxon>Streptomycetaceae</taxon>
        <taxon>Streptomyces</taxon>
    </lineage>
</organism>
<dbReference type="Proteomes" id="UP001610631">
    <property type="component" value="Unassembled WGS sequence"/>
</dbReference>
<sequence>MPVSAVVYRRSVSGGACPACLEGLCADPAECLYFLTSRPWADCSACEGSGWAAEDADPLVFCECCGGSGLNEHTVRSVASIDVSEGAKQRHAAHVARLTARLPVSPVPVTVAA</sequence>
<gene>
    <name evidence="1" type="ORF">WDV06_33260</name>
</gene>